<accession>A0A2Z4LNZ4</accession>
<feature type="transmembrane region" description="Helical" evidence="4">
    <location>
        <begin position="333"/>
        <end position="355"/>
    </location>
</feature>
<dbReference type="AlphaFoldDB" id="A0A2Z4LNZ4"/>
<proteinExistence type="predicted"/>
<dbReference type="PROSITE" id="PS01124">
    <property type="entry name" value="HTH_ARAC_FAMILY_2"/>
    <property type="match status" value="1"/>
</dbReference>
<dbReference type="PANTHER" id="PTHR43280">
    <property type="entry name" value="ARAC-FAMILY TRANSCRIPTIONAL REGULATOR"/>
    <property type="match status" value="1"/>
</dbReference>
<dbReference type="Pfam" id="PF12833">
    <property type="entry name" value="HTH_18"/>
    <property type="match status" value="1"/>
</dbReference>
<dbReference type="PROSITE" id="PS00041">
    <property type="entry name" value="HTH_ARAC_FAMILY_1"/>
    <property type="match status" value="1"/>
</dbReference>
<evidence type="ECO:0000256" key="2">
    <source>
        <dbReference type="ARBA" id="ARBA00023125"/>
    </source>
</evidence>
<feature type="transmembrane region" description="Helical" evidence="4">
    <location>
        <begin position="400"/>
        <end position="419"/>
    </location>
</feature>
<dbReference type="EMBL" id="CP030104">
    <property type="protein sequence ID" value="AWX43483.1"/>
    <property type="molecule type" value="Genomic_DNA"/>
</dbReference>
<name>A0A2Z4LNZ4_9FLAO</name>
<dbReference type="PANTHER" id="PTHR43280:SF29">
    <property type="entry name" value="ARAC-FAMILY TRANSCRIPTIONAL REGULATOR"/>
    <property type="match status" value="1"/>
</dbReference>
<feature type="transmembrane region" description="Helical" evidence="4">
    <location>
        <begin position="225"/>
        <end position="243"/>
    </location>
</feature>
<keyword evidence="1" id="KW-0805">Transcription regulation</keyword>
<feature type="transmembrane region" description="Helical" evidence="4">
    <location>
        <begin position="375"/>
        <end position="394"/>
    </location>
</feature>
<dbReference type="InterPro" id="IPR018062">
    <property type="entry name" value="HTH_AraC-typ_CS"/>
</dbReference>
<keyword evidence="3" id="KW-0804">Transcription</keyword>
<dbReference type="SUPFAM" id="SSF46689">
    <property type="entry name" value="Homeodomain-like"/>
    <property type="match status" value="1"/>
</dbReference>
<dbReference type="GO" id="GO:0043565">
    <property type="term" value="F:sequence-specific DNA binding"/>
    <property type="evidence" value="ECO:0007669"/>
    <property type="project" value="InterPro"/>
</dbReference>
<sequence>MFALVFSFSDSFAMGFSTSKILVEQLPKGKFLSGITFFRVSLTNKFSYFTNFKGVNSSIKIMRWSKLIFFLSILLCTSNQVEAYNLNKSDLTTSLSVFDSLKWADYYYNIHRYKKAIPIYEKNLIDSDKKTYILKRLSLSQAALGNVDESTASLMEYLQLEFNPNFLLNEGFDPIREESKFKKISDRLIPKVTTWSIIYLFVAIVGFYVVLILCFNKQIHPASRFFIASFIFIHSFFILHISINSSNYFFEYPHTYLMSTWAVFLYGPLLYFYFKKTTLKYKFKPIDILHLTPTAVLIIYLILDVYVLSHKNKIALMLSRMQDGLGPQDSNRLMILVILKIVSLTVYGFFIGKVYANGKNNIQLEQKSLLWQKNVYHIHILYVFAYTAYGMVIITGHTNGVLFDISAATMALMVLYVGYSANIQPDVFSGVYSYKNRLFPKYEKSGLTPSLSDELKENLLYLFAVDKIYKENNINLDMVAQRLNTTRHNASQIINEHFNVSFHEFVNIYRIKEAKQLLIENESRKLNIINVAYEVGYNNKVTFNKAFKKDTELTPSQFQKSVARTS</sequence>
<dbReference type="Proteomes" id="UP000248536">
    <property type="component" value="Chromosome"/>
</dbReference>
<keyword evidence="4" id="KW-1133">Transmembrane helix</keyword>
<dbReference type="KEGG" id="spon:HME9304_00471"/>
<gene>
    <name evidence="6" type="ORF">HME9304_00471</name>
</gene>
<feature type="transmembrane region" description="Helical" evidence="4">
    <location>
        <begin position="255"/>
        <end position="274"/>
    </location>
</feature>
<dbReference type="InterPro" id="IPR009057">
    <property type="entry name" value="Homeodomain-like_sf"/>
</dbReference>
<evidence type="ECO:0000256" key="1">
    <source>
        <dbReference type="ARBA" id="ARBA00023015"/>
    </source>
</evidence>
<protein>
    <recommendedName>
        <fullName evidence="5">HTH araC/xylS-type domain-containing protein</fullName>
    </recommendedName>
</protein>
<dbReference type="SMART" id="SM00342">
    <property type="entry name" value="HTH_ARAC"/>
    <property type="match status" value="1"/>
</dbReference>
<evidence type="ECO:0000313" key="6">
    <source>
        <dbReference type="EMBL" id="AWX43483.1"/>
    </source>
</evidence>
<dbReference type="Gene3D" id="1.10.10.60">
    <property type="entry name" value="Homeodomain-like"/>
    <property type="match status" value="2"/>
</dbReference>
<dbReference type="GO" id="GO:0003700">
    <property type="term" value="F:DNA-binding transcription factor activity"/>
    <property type="evidence" value="ECO:0007669"/>
    <property type="project" value="InterPro"/>
</dbReference>
<dbReference type="OrthoDB" id="5492415at2"/>
<keyword evidence="4" id="KW-0812">Transmembrane</keyword>
<keyword evidence="7" id="KW-1185">Reference proteome</keyword>
<feature type="domain" description="HTH araC/xylS-type" evidence="5">
    <location>
        <begin position="458"/>
        <end position="561"/>
    </location>
</feature>
<evidence type="ECO:0000259" key="5">
    <source>
        <dbReference type="PROSITE" id="PS01124"/>
    </source>
</evidence>
<keyword evidence="4" id="KW-0472">Membrane</keyword>
<reference evidence="6 7" key="1">
    <citation type="submission" date="2018-06" db="EMBL/GenBank/DDBJ databases">
        <title>Spongiibacterium sp. HME9304 Genome sequencing and assembly.</title>
        <authorList>
            <person name="Kang H."/>
            <person name="Kim H."/>
            <person name="Joh K."/>
        </authorList>
    </citation>
    <scope>NUCLEOTIDE SEQUENCE [LARGE SCALE GENOMIC DNA]</scope>
    <source>
        <strain evidence="6 7">HME9304</strain>
    </source>
</reference>
<evidence type="ECO:0000313" key="7">
    <source>
        <dbReference type="Proteomes" id="UP000248536"/>
    </source>
</evidence>
<dbReference type="InterPro" id="IPR018060">
    <property type="entry name" value="HTH_AraC"/>
</dbReference>
<feature type="transmembrane region" description="Helical" evidence="4">
    <location>
        <begin position="286"/>
        <end position="308"/>
    </location>
</feature>
<keyword evidence="2" id="KW-0238">DNA-binding</keyword>
<feature type="transmembrane region" description="Helical" evidence="4">
    <location>
        <begin position="192"/>
        <end position="213"/>
    </location>
</feature>
<organism evidence="6 7">
    <name type="scientific">Flagellimonas maritima</name>
    <dbReference type="NCBI Taxonomy" id="1383885"/>
    <lineage>
        <taxon>Bacteria</taxon>
        <taxon>Pseudomonadati</taxon>
        <taxon>Bacteroidota</taxon>
        <taxon>Flavobacteriia</taxon>
        <taxon>Flavobacteriales</taxon>
        <taxon>Flavobacteriaceae</taxon>
        <taxon>Flagellimonas</taxon>
    </lineage>
</organism>
<evidence type="ECO:0000256" key="4">
    <source>
        <dbReference type="SAM" id="Phobius"/>
    </source>
</evidence>
<evidence type="ECO:0000256" key="3">
    <source>
        <dbReference type="ARBA" id="ARBA00023163"/>
    </source>
</evidence>